<protein>
    <submittedName>
        <fullName evidence="1">Uncharacterized protein</fullName>
    </submittedName>
</protein>
<evidence type="ECO:0000313" key="1">
    <source>
        <dbReference type="EMBL" id="GFY30513.1"/>
    </source>
</evidence>
<reference evidence="1" key="1">
    <citation type="submission" date="2020-08" db="EMBL/GenBank/DDBJ databases">
        <title>Multicomponent nature underlies the extraordinary mechanical properties of spider dragline silk.</title>
        <authorList>
            <person name="Kono N."/>
            <person name="Nakamura H."/>
            <person name="Mori M."/>
            <person name="Yoshida Y."/>
            <person name="Ohtoshi R."/>
            <person name="Malay A.D."/>
            <person name="Moran D.A.P."/>
            <person name="Tomita M."/>
            <person name="Numata K."/>
            <person name="Arakawa K."/>
        </authorList>
    </citation>
    <scope>NUCLEOTIDE SEQUENCE</scope>
</reference>
<gene>
    <name evidence="1" type="ORF">TNCV_3522761</name>
</gene>
<name>A0A8X7BGP8_TRICX</name>
<proteinExistence type="predicted"/>
<sequence>MLKHLSFDVFEPQGTKLPVRLINEHSRTRGHETTPLMVQGDIEDVFTELDNEGYRLHFLDETPKILLLSGSYAPNKLKPVPDL</sequence>
<dbReference type="AlphaFoldDB" id="A0A8X7BGP8"/>
<dbReference type="EMBL" id="BMAU01021393">
    <property type="protein sequence ID" value="GFY30513.1"/>
    <property type="molecule type" value="Genomic_DNA"/>
</dbReference>
<accession>A0A8X7BGP8</accession>
<organism evidence="1 2">
    <name type="scientific">Trichonephila clavipes</name>
    <name type="common">Golden silk orbweaver</name>
    <name type="synonym">Nephila clavipes</name>
    <dbReference type="NCBI Taxonomy" id="2585209"/>
    <lineage>
        <taxon>Eukaryota</taxon>
        <taxon>Metazoa</taxon>
        <taxon>Ecdysozoa</taxon>
        <taxon>Arthropoda</taxon>
        <taxon>Chelicerata</taxon>
        <taxon>Arachnida</taxon>
        <taxon>Araneae</taxon>
        <taxon>Araneomorphae</taxon>
        <taxon>Entelegynae</taxon>
        <taxon>Araneoidea</taxon>
        <taxon>Nephilidae</taxon>
        <taxon>Trichonephila</taxon>
    </lineage>
</organism>
<keyword evidence="2" id="KW-1185">Reference proteome</keyword>
<comment type="caution">
    <text evidence="1">The sequence shown here is derived from an EMBL/GenBank/DDBJ whole genome shotgun (WGS) entry which is preliminary data.</text>
</comment>
<dbReference type="Proteomes" id="UP000887159">
    <property type="component" value="Unassembled WGS sequence"/>
</dbReference>
<evidence type="ECO:0000313" key="2">
    <source>
        <dbReference type="Proteomes" id="UP000887159"/>
    </source>
</evidence>